<dbReference type="RefSeq" id="WP_141847862.1">
    <property type="nucleotide sequence ID" value="NZ_BAAAPR010000004.1"/>
</dbReference>
<protein>
    <submittedName>
        <fullName evidence="3">Putative alkaline shock family protein YloU</fullName>
    </submittedName>
</protein>
<dbReference type="PANTHER" id="PTHR34297:SF3">
    <property type="entry name" value="ALKALINE SHOCK PROTEIN 23"/>
    <property type="match status" value="1"/>
</dbReference>
<dbReference type="Proteomes" id="UP000317893">
    <property type="component" value="Unassembled WGS sequence"/>
</dbReference>
<organism evidence="3 4">
    <name type="scientific">Lapillicoccus jejuensis</name>
    <dbReference type="NCBI Taxonomy" id="402171"/>
    <lineage>
        <taxon>Bacteria</taxon>
        <taxon>Bacillati</taxon>
        <taxon>Actinomycetota</taxon>
        <taxon>Actinomycetes</taxon>
        <taxon>Micrococcales</taxon>
        <taxon>Intrasporangiaceae</taxon>
        <taxon>Lapillicoccus</taxon>
    </lineage>
</organism>
<proteinExistence type="inferred from homology"/>
<name>A0A542DZ11_9MICO</name>
<evidence type="ECO:0000313" key="4">
    <source>
        <dbReference type="Proteomes" id="UP000317893"/>
    </source>
</evidence>
<evidence type="ECO:0000313" key="3">
    <source>
        <dbReference type="EMBL" id="TQJ08332.1"/>
    </source>
</evidence>
<dbReference type="EMBL" id="VFMN01000001">
    <property type="protein sequence ID" value="TQJ08332.1"/>
    <property type="molecule type" value="Genomic_DNA"/>
</dbReference>
<dbReference type="OrthoDB" id="3383679at2"/>
<dbReference type="Pfam" id="PF03780">
    <property type="entry name" value="Asp23"/>
    <property type="match status" value="1"/>
</dbReference>
<evidence type="ECO:0000256" key="1">
    <source>
        <dbReference type="ARBA" id="ARBA00005721"/>
    </source>
</evidence>
<feature type="region of interest" description="Disordered" evidence="2">
    <location>
        <begin position="116"/>
        <end position="139"/>
    </location>
</feature>
<accession>A0A542DZ11</accession>
<dbReference type="InterPro" id="IPR005531">
    <property type="entry name" value="Asp23"/>
</dbReference>
<sequence>MSEAQRGTTTLPEPAQRGRLVIKDQVVETIARKAALEVASVLRTSSPLNPLSRSLPRVEVTLTSTHARLTLHVATSWDRPLYAVAAEVREHVAETVRRLTGLDVDTVDVQVTSVVQDPTGDEDGGLFGRHHQPERRNLL</sequence>
<dbReference type="PANTHER" id="PTHR34297">
    <property type="entry name" value="HYPOTHETICAL CYTOSOLIC PROTEIN-RELATED"/>
    <property type="match status" value="1"/>
</dbReference>
<dbReference type="AlphaFoldDB" id="A0A542DZ11"/>
<keyword evidence="4" id="KW-1185">Reference proteome</keyword>
<gene>
    <name evidence="3" type="ORF">FB458_1418</name>
</gene>
<comment type="similarity">
    <text evidence="1">Belongs to the asp23 family.</text>
</comment>
<evidence type="ECO:0000256" key="2">
    <source>
        <dbReference type="SAM" id="MobiDB-lite"/>
    </source>
</evidence>
<reference evidence="3 4" key="1">
    <citation type="submission" date="2019-06" db="EMBL/GenBank/DDBJ databases">
        <title>Sequencing the genomes of 1000 actinobacteria strains.</title>
        <authorList>
            <person name="Klenk H.-P."/>
        </authorList>
    </citation>
    <scope>NUCLEOTIDE SEQUENCE [LARGE SCALE GENOMIC DNA]</scope>
    <source>
        <strain evidence="3 4">DSM 18607</strain>
    </source>
</reference>
<comment type="caution">
    <text evidence="3">The sequence shown here is derived from an EMBL/GenBank/DDBJ whole genome shotgun (WGS) entry which is preliminary data.</text>
</comment>